<gene>
    <name evidence="2" type="ORF">Ga0061079_1291</name>
</gene>
<dbReference type="InterPro" id="IPR025369">
    <property type="entry name" value="DUF4274"/>
</dbReference>
<protein>
    <recommendedName>
        <fullName evidence="1">DUF4274 domain-containing protein</fullName>
    </recommendedName>
</protein>
<name>A0A0X3AS69_9FLAO</name>
<dbReference type="RefSeq" id="WP_055426390.1">
    <property type="nucleotide sequence ID" value="NZ_FCOR01000029.1"/>
</dbReference>
<evidence type="ECO:0000313" key="3">
    <source>
        <dbReference type="Proteomes" id="UP000182761"/>
    </source>
</evidence>
<dbReference type="Pfam" id="PF14096">
    <property type="entry name" value="DUF4274"/>
    <property type="match status" value="1"/>
</dbReference>
<evidence type="ECO:0000313" key="2">
    <source>
        <dbReference type="EMBL" id="CVK17236.1"/>
    </source>
</evidence>
<reference evidence="2 3" key="1">
    <citation type="submission" date="2016-01" db="EMBL/GenBank/DDBJ databases">
        <authorList>
            <person name="McClelland M."/>
            <person name="Jain A."/>
            <person name="Saraogi P."/>
            <person name="Mendelson R."/>
            <person name="Westerman R."/>
            <person name="SanMiguel P."/>
            <person name="Csonka L."/>
        </authorList>
    </citation>
    <scope>NUCLEOTIDE SEQUENCE [LARGE SCALE GENOMIC DNA]</scope>
    <source>
        <strain evidence="2 3">R-53146</strain>
    </source>
</reference>
<dbReference type="AlphaFoldDB" id="A0A0X3AS69"/>
<sequence length="148" mass="17926">MEESQIIELANKKIIDFAESQNPKVWHQMTMDWNWDSEYNFLDWLINNPKTDRATILMIYWKSSPSHGFKNKILLEERYTNNFYNNQNIYFNPKDDEGDDWTEYNKDGAFEIPKIMFTLLEGEHIEYPNGYIEGIPEKLFYEIEELYE</sequence>
<evidence type="ECO:0000259" key="1">
    <source>
        <dbReference type="Pfam" id="PF14096"/>
    </source>
</evidence>
<organism evidence="2 3">
    <name type="scientific">Apibacter mensalis</name>
    <dbReference type="NCBI Taxonomy" id="1586267"/>
    <lineage>
        <taxon>Bacteria</taxon>
        <taxon>Pseudomonadati</taxon>
        <taxon>Bacteroidota</taxon>
        <taxon>Flavobacteriia</taxon>
        <taxon>Flavobacteriales</taxon>
        <taxon>Weeksellaceae</taxon>
        <taxon>Apibacter</taxon>
    </lineage>
</organism>
<keyword evidence="3" id="KW-1185">Reference proteome</keyword>
<feature type="domain" description="DUF4274" evidence="1">
    <location>
        <begin position="21"/>
        <end position="63"/>
    </location>
</feature>
<dbReference type="OrthoDB" id="340433at2"/>
<dbReference type="Proteomes" id="UP000182761">
    <property type="component" value="Unassembled WGS sequence"/>
</dbReference>
<dbReference type="EMBL" id="FCOR01000029">
    <property type="protein sequence ID" value="CVK17236.1"/>
    <property type="molecule type" value="Genomic_DNA"/>
</dbReference>
<proteinExistence type="predicted"/>
<accession>A0A0X3AS69</accession>